<reference evidence="9" key="1">
    <citation type="journal article" date="2023" name="Microbiol Resour">
        <title>Genome Sequences of Rhodoplanes serenus and Two Thermotolerant Strains, Rhodoplanes tepidamans and 'Rhodoplanes cryptolactis,' Further Refine the Genus.</title>
        <authorList>
            <person name="Rayyan A.A."/>
            <person name="Kyndt J.A."/>
        </authorList>
    </citation>
    <scope>NUCLEOTIDE SEQUENCE</scope>
    <source>
        <strain evidence="9">DSM 9987</strain>
    </source>
</reference>
<keyword evidence="2 7" id="KW-0489">Methyltransferase</keyword>
<dbReference type="InterPro" id="IPR001525">
    <property type="entry name" value="C5_MeTfrase"/>
</dbReference>
<dbReference type="PROSITE" id="PS51679">
    <property type="entry name" value="SAM_MT_C5"/>
    <property type="match status" value="1"/>
</dbReference>
<evidence type="ECO:0000256" key="2">
    <source>
        <dbReference type="ARBA" id="ARBA00022603"/>
    </source>
</evidence>
<evidence type="ECO:0000256" key="8">
    <source>
        <dbReference type="RuleBase" id="RU000416"/>
    </source>
</evidence>
<dbReference type="PANTHER" id="PTHR10629:SF50">
    <property type="entry name" value="DNA (CYTOSINE-5)-METHYLTRANSFERASE CMT3"/>
    <property type="match status" value="1"/>
</dbReference>
<dbReference type="GO" id="GO:0032259">
    <property type="term" value="P:methylation"/>
    <property type="evidence" value="ECO:0007669"/>
    <property type="project" value="UniProtKB-KW"/>
</dbReference>
<evidence type="ECO:0000256" key="6">
    <source>
        <dbReference type="ARBA" id="ARBA00047422"/>
    </source>
</evidence>
<comment type="similarity">
    <text evidence="7 8">Belongs to the class I-like SAM-binding methyltransferase superfamily. C5-methyltransferase family.</text>
</comment>
<feature type="active site" evidence="7">
    <location>
        <position position="72"/>
    </location>
</feature>
<sequence length="393" mass="43912">MTMKIAGLFAGVGGLELGLHQGGHESVLLSEIWEPARAVLAERFCDVPNIGDVERLKSLPADVGLLTAGFPCQDLSQAGRTAGINGRKSGLVGHVFRLIDQSRPRWVLLENVSFMLQLDRGSAMDRLVSAFEERGYRWAYRVVNSLAFLPQRRERVFFLASTEGDPSDVLLVDEAEPRVQATDLRTHAHGFYWTEGTRGLGWGPDCVPTLKNGSTVGIPSPPAILLPNGEIVTPDIRDAERLQGFRADWTKPAAAVGRASFRWSLVGNAVTRPVAAWIGRRLTKPGRFDRSRDSATFTSVRWPRAARFDGETRREVHISAFPAWKIRPPLQEFLKYEPTLLSERATAGFLSRIEKSSLRFVPGFKERVRSHLDHVRAIDRFVDDRFPRLHAAE</sequence>
<evidence type="ECO:0000256" key="3">
    <source>
        <dbReference type="ARBA" id="ARBA00022679"/>
    </source>
</evidence>
<dbReference type="EC" id="2.1.1.37" evidence="1"/>
<accession>A0ABT5J5I2</accession>
<keyword evidence="5" id="KW-0680">Restriction system</keyword>
<gene>
    <name evidence="9" type="primary">dcm</name>
    <name evidence="9" type="ORF">PQJ73_04355</name>
</gene>
<dbReference type="Gene3D" id="3.40.50.150">
    <property type="entry name" value="Vaccinia Virus protein VP39"/>
    <property type="match status" value="1"/>
</dbReference>
<evidence type="ECO:0000256" key="1">
    <source>
        <dbReference type="ARBA" id="ARBA00011975"/>
    </source>
</evidence>
<reference evidence="9" key="2">
    <citation type="submission" date="2023-02" db="EMBL/GenBank/DDBJ databases">
        <authorList>
            <person name="Rayyan A."/>
            <person name="Meyer T."/>
            <person name="Kyndt J.A."/>
        </authorList>
    </citation>
    <scope>NUCLEOTIDE SEQUENCE</scope>
    <source>
        <strain evidence="9">DSM 9987</strain>
    </source>
</reference>
<dbReference type="EMBL" id="JAQQLI010000004">
    <property type="protein sequence ID" value="MDC7784906.1"/>
    <property type="molecule type" value="Genomic_DNA"/>
</dbReference>
<name>A0ABT5J5I2_RHOTP</name>
<comment type="catalytic activity">
    <reaction evidence="6">
        <text>a 2'-deoxycytidine in DNA + S-adenosyl-L-methionine = a 5-methyl-2'-deoxycytidine in DNA + S-adenosyl-L-homocysteine + H(+)</text>
        <dbReference type="Rhea" id="RHEA:13681"/>
        <dbReference type="Rhea" id="RHEA-COMP:11369"/>
        <dbReference type="Rhea" id="RHEA-COMP:11370"/>
        <dbReference type="ChEBI" id="CHEBI:15378"/>
        <dbReference type="ChEBI" id="CHEBI:57856"/>
        <dbReference type="ChEBI" id="CHEBI:59789"/>
        <dbReference type="ChEBI" id="CHEBI:85452"/>
        <dbReference type="ChEBI" id="CHEBI:85454"/>
        <dbReference type="EC" id="2.1.1.37"/>
    </reaction>
</comment>
<keyword evidence="4 7" id="KW-0949">S-adenosyl-L-methionine</keyword>
<dbReference type="RefSeq" id="WP_272775753.1">
    <property type="nucleotide sequence ID" value="NZ_JAQQLI010000004.1"/>
</dbReference>
<evidence type="ECO:0000256" key="7">
    <source>
        <dbReference type="PROSITE-ProRule" id="PRU01016"/>
    </source>
</evidence>
<dbReference type="SUPFAM" id="SSF53335">
    <property type="entry name" value="S-adenosyl-L-methionine-dependent methyltransferases"/>
    <property type="match status" value="1"/>
</dbReference>
<comment type="caution">
    <text evidence="9">The sequence shown here is derived from an EMBL/GenBank/DDBJ whole genome shotgun (WGS) entry which is preliminary data.</text>
</comment>
<dbReference type="Pfam" id="PF00145">
    <property type="entry name" value="DNA_methylase"/>
    <property type="match status" value="1"/>
</dbReference>
<proteinExistence type="inferred from homology"/>
<dbReference type="NCBIfam" id="TIGR00675">
    <property type="entry name" value="dcm"/>
    <property type="match status" value="1"/>
</dbReference>
<protein>
    <recommendedName>
        <fullName evidence="1">DNA (cytosine-5-)-methyltransferase</fullName>
        <ecNumber evidence="1">2.1.1.37</ecNumber>
    </recommendedName>
</protein>
<organism evidence="9 10">
    <name type="scientific">Rhodoplanes tepidamans</name>
    <name type="common">Rhodoplanes cryptolactis</name>
    <dbReference type="NCBI Taxonomy" id="200616"/>
    <lineage>
        <taxon>Bacteria</taxon>
        <taxon>Pseudomonadati</taxon>
        <taxon>Pseudomonadota</taxon>
        <taxon>Alphaproteobacteria</taxon>
        <taxon>Hyphomicrobiales</taxon>
        <taxon>Nitrobacteraceae</taxon>
        <taxon>Rhodoplanes</taxon>
    </lineage>
</organism>
<evidence type="ECO:0000313" key="9">
    <source>
        <dbReference type="EMBL" id="MDC7784906.1"/>
    </source>
</evidence>
<dbReference type="PRINTS" id="PR00105">
    <property type="entry name" value="C5METTRFRASE"/>
</dbReference>
<dbReference type="Proteomes" id="UP001165652">
    <property type="component" value="Unassembled WGS sequence"/>
</dbReference>
<dbReference type="InterPro" id="IPR029063">
    <property type="entry name" value="SAM-dependent_MTases_sf"/>
</dbReference>
<keyword evidence="10" id="KW-1185">Reference proteome</keyword>
<evidence type="ECO:0000313" key="10">
    <source>
        <dbReference type="Proteomes" id="UP001165652"/>
    </source>
</evidence>
<dbReference type="InterPro" id="IPR050390">
    <property type="entry name" value="C5-Methyltransferase"/>
</dbReference>
<dbReference type="PANTHER" id="PTHR10629">
    <property type="entry name" value="CYTOSINE-SPECIFIC METHYLTRANSFERASE"/>
    <property type="match status" value="1"/>
</dbReference>
<evidence type="ECO:0000256" key="4">
    <source>
        <dbReference type="ARBA" id="ARBA00022691"/>
    </source>
</evidence>
<dbReference type="GO" id="GO:0003886">
    <property type="term" value="F:DNA (cytosine-5-)-methyltransferase activity"/>
    <property type="evidence" value="ECO:0007669"/>
    <property type="project" value="UniProtKB-EC"/>
</dbReference>
<evidence type="ECO:0000256" key="5">
    <source>
        <dbReference type="ARBA" id="ARBA00022747"/>
    </source>
</evidence>
<keyword evidence="3 7" id="KW-0808">Transferase</keyword>